<dbReference type="RefSeq" id="WP_011488208.1">
    <property type="nucleotide sequence ID" value="NC_007951.1"/>
</dbReference>
<name>Q13ZC4_PARXL</name>
<feature type="domain" description="Insertion element IS402-like" evidence="1">
    <location>
        <begin position="6"/>
        <end position="77"/>
    </location>
</feature>
<protein>
    <submittedName>
        <fullName evidence="2">Insertion element transposase</fullName>
    </submittedName>
</protein>
<proteinExistence type="predicted"/>
<dbReference type="Pfam" id="PF13340">
    <property type="entry name" value="DUF4096"/>
    <property type="match status" value="1"/>
</dbReference>
<reference evidence="2 3" key="1">
    <citation type="journal article" date="2006" name="Proc. Natl. Acad. Sci. U.S.A.">
        <title>Burkholderia xenovorans LB400 harbors a multi-replicon, 9.73-Mbp genome shaped for versatility.</title>
        <authorList>
            <person name="Chain P.S."/>
            <person name="Denef V.J."/>
            <person name="Konstantinidis K.T."/>
            <person name="Vergez L.M."/>
            <person name="Agullo L."/>
            <person name="Reyes V.L."/>
            <person name="Hauser L."/>
            <person name="Cordova M."/>
            <person name="Gomez L."/>
            <person name="Gonzalez M."/>
            <person name="Land M."/>
            <person name="Lao V."/>
            <person name="Larimer F."/>
            <person name="LiPuma J.J."/>
            <person name="Mahenthiralingam E."/>
            <person name="Malfatti S.A."/>
            <person name="Marx C.J."/>
            <person name="Parnell J.J."/>
            <person name="Ramette A."/>
            <person name="Richardson P."/>
            <person name="Seeger M."/>
            <person name="Smith D."/>
            <person name="Spilker T."/>
            <person name="Sul W.J."/>
            <person name="Tsoi T.V."/>
            <person name="Ulrich L.E."/>
            <person name="Zhulin I.B."/>
            <person name="Tiedje J.M."/>
        </authorList>
    </citation>
    <scope>NUCLEOTIDE SEQUENCE [LARGE SCALE GENOMIC DNA]</scope>
    <source>
        <strain evidence="2 3">LB400</strain>
    </source>
</reference>
<organism evidence="2 3">
    <name type="scientific">Paraburkholderia xenovorans (strain LB400)</name>
    <dbReference type="NCBI Taxonomy" id="266265"/>
    <lineage>
        <taxon>Bacteria</taxon>
        <taxon>Pseudomonadati</taxon>
        <taxon>Pseudomonadota</taxon>
        <taxon>Betaproteobacteria</taxon>
        <taxon>Burkholderiales</taxon>
        <taxon>Burkholderiaceae</taxon>
        <taxon>Paraburkholderia</taxon>
    </lineage>
</organism>
<dbReference type="EMBL" id="CP000270">
    <property type="protein sequence ID" value="ABE30565.1"/>
    <property type="molecule type" value="Genomic_DNA"/>
</dbReference>
<dbReference type="eggNOG" id="COG3293">
    <property type="taxonomic scope" value="Bacteria"/>
</dbReference>
<dbReference type="STRING" id="266265.Bxe_A2404"/>
<dbReference type="InterPro" id="IPR025161">
    <property type="entry name" value="IS402-like_dom"/>
</dbReference>
<keyword evidence="3" id="KW-1185">Reference proteome</keyword>
<dbReference type="Proteomes" id="UP000001817">
    <property type="component" value="Chromosome 1"/>
</dbReference>
<dbReference type="PANTHER" id="PTHR46637:SF1">
    <property type="entry name" value="BLL5188 PROTEIN"/>
    <property type="match status" value="1"/>
</dbReference>
<evidence type="ECO:0000313" key="2">
    <source>
        <dbReference type="EMBL" id="ABE30565.1"/>
    </source>
</evidence>
<gene>
    <name evidence="2" type="ORF">Bxe_A2404</name>
</gene>
<evidence type="ECO:0000313" key="3">
    <source>
        <dbReference type="Proteomes" id="UP000001817"/>
    </source>
</evidence>
<accession>Q13ZC4</accession>
<dbReference type="AlphaFoldDB" id="Q13ZC4"/>
<dbReference type="KEGG" id="bxe:Bxe_A2404"/>
<evidence type="ECO:0000259" key="1">
    <source>
        <dbReference type="Pfam" id="PF13340"/>
    </source>
</evidence>
<dbReference type="InterPro" id="IPR052909">
    <property type="entry name" value="Transposase_6_like"/>
</dbReference>
<dbReference type="PANTHER" id="PTHR46637">
    <property type="entry name" value="TIS1421-TRANSPOSASE PROTEIN A"/>
    <property type="match status" value="1"/>
</dbReference>
<sequence length="99" mass="11730">MSEFHLSDAQWHCVEHLFNHTDVRRGRPRRADRDILNAILWVQTNGEKWHHLPSLYPPSQTCYARYIAWQRAGMFQQALNTLERAGMSAVRERERAARD</sequence>